<feature type="domain" description="ABM" evidence="1">
    <location>
        <begin position="3"/>
        <end position="91"/>
    </location>
</feature>
<evidence type="ECO:0000313" key="4">
    <source>
        <dbReference type="Proteomes" id="UP000663801"/>
    </source>
</evidence>
<dbReference type="SUPFAM" id="SSF54909">
    <property type="entry name" value="Dimeric alpha+beta barrel"/>
    <property type="match status" value="1"/>
</dbReference>
<dbReference type="EMBL" id="JAERWL010000004">
    <property type="protein sequence ID" value="MBM9475414.1"/>
    <property type="molecule type" value="Genomic_DNA"/>
</dbReference>
<comment type="caution">
    <text evidence="2">The sequence shown here is derived from an EMBL/GenBank/DDBJ whole genome shotgun (WGS) entry which is preliminary data.</text>
</comment>
<dbReference type="InterPro" id="IPR011008">
    <property type="entry name" value="Dimeric_a/b-barrel"/>
</dbReference>
<dbReference type="Proteomes" id="UP000663801">
    <property type="component" value="Unassembled WGS sequence"/>
</dbReference>
<dbReference type="AlphaFoldDB" id="A0A938YLF1"/>
<keyword evidence="2" id="KW-0503">Monooxygenase</keyword>
<protein>
    <submittedName>
        <fullName evidence="2">Antibiotic biosynthesis monooxygenase</fullName>
    </submittedName>
</protein>
<keyword evidence="2" id="KW-0560">Oxidoreductase</keyword>
<accession>A0A938YLF1</accession>
<evidence type="ECO:0000259" key="1">
    <source>
        <dbReference type="PROSITE" id="PS51725"/>
    </source>
</evidence>
<keyword evidence="4" id="KW-1185">Reference proteome</keyword>
<evidence type="ECO:0000313" key="2">
    <source>
        <dbReference type="EMBL" id="MBM9475414.1"/>
    </source>
</evidence>
<dbReference type="InterPro" id="IPR007138">
    <property type="entry name" value="ABM_dom"/>
</dbReference>
<dbReference type="Gene3D" id="3.30.70.100">
    <property type="match status" value="1"/>
</dbReference>
<reference evidence="2" key="1">
    <citation type="submission" date="2021-01" db="EMBL/GenBank/DDBJ databases">
        <title>KCTC 19127 draft genome.</title>
        <authorList>
            <person name="An D."/>
        </authorList>
    </citation>
    <scope>NUCLEOTIDE SEQUENCE</scope>
    <source>
        <strain evidence="2">KCTC 19127</strain>
    </source>
</reference>
<proteinExistence type="predicted"/>
<name>A0A938YLF1_9ACTN</name>
<sequence length="100" mass="10505">MPITAFLDLRLKPDAPEVGLAHLQTVLADTRAFPGCLGVEVLVDRADPAHVVAVEKWADAEADGRYRAWRAGDGASGLGDHLAGPPTLTLFDTDTVIASA</sequence>
<gene>
    <name evidence="2" type="ORF">JL107_03045</name>
    <name evidence="3" type="ORF">JL107_03475</name>
</gene>
<dbReference type="GO" id="GO:0004497">
    <property type="term" value="F:monooxygenase activity"/>
    <property type="evidence" value="ECO:0007669"/>
    <property type="project" value="UniProtKB-KW"/>
</dbReference>
<organism evidence="2 4">
    <name type="scientific">Nakamurella flavida</name>
    <dbReference type="NCBI Taxonomy" id="363630"/>
    <lineage>
        <taxon>Bacteria</taxon>
        <taxon>Bacillati</taxon>
        <taxon>Actinomycetota</taxon>
        <taxon>Actinomycetes</taxon>
        <taxon>Nakamurellales</taxon>
        <taxon>Nakamurellaceae</taxon>
        <taxon>Nakamurella</taxon>
    </lineage>
</organism>
<evidence type="ECO:0000313" key="3">
    <source>
        <dbReference type="EMBL" id="MBM9475498.1"/>
    </source>
</evidence>
<dbReference type="EMBL" id="JAERWL010000005">
    <property type="protein sequence ID" value="MBM9475498.1"/>
    <property type="molecule type" value="Genomic_DNA"/>
</dbReference>
<dbReference type="Pfam" id="PF03992">
    <property type="entry name" value="ABM"/>
    <property type="match status" value="1"/>
</dbReference>
<dbReference type="RefSeq" id="WP_205255575.1">
    <property type="nucleotide sequence ID" value="NZ_BAAAPV010000003.1"/>
</dbReference>
<dbReference type="PROSITE" id="PS51725">
    <property type="entry name" value="ABM"/>
    <property type="match status" value="1"/>
</dbReference>